<dbReference type="EMBL" id="QQBC01000010">
    <property type="protein sequence ID" value="RDI63421.1"/>
    <property type="molecule type" value="Genomic_DNA"/>
</dbReference>
<evidence type="ECO:0000313" key="2">
    <source>
        <dbReference type="EMBL" id="RDI63421.1"/>
    </source>
</evidence>
<dbReference type="RefSeq" id="WP_068007109.1">
    <property type="nucleotide sequence ID" value="NZ_QQBC01000010.1"/>
</dbReference>
<evidence type="ECO:0000313" key="3">
    <source>
        <dbReference type="Proteomes" id="UP000254869"/>
    </source>
</evidence>
<evidence type="ECO:0000256" key="1">
    <source>
        <dbReference type="SAM" id="MobiDB-lite"/>
    </source>
</evidence>
<feature type="region of interest" description="Disordered" evidence="1">
    <location>
        <begin position="97"/>
        <end position="121"/>
    </location>
</feature>
<protein>
    <submittedName>
        <fullName evidence="2">Uncharacterized protein</fullName>
    </submittedName>
</protein>
<organism evidence="2 3">
    <name type="scientific">Nocardia pseudobrasiliensis</name>
    <dbReference type="NCBI Taxonomy" id="45979"/>
    <lineage>
        <taxon>Bacteria</taxon>
        <taxon>Bacillati</taxon>
        <taxon>Actinomycetota</taxon>
        <taxon>Actinomycetes</taxon>
        <taxon>Mycobacteriales</taxon>
        <taxon>Nocardiaceae</taxon>
        <taxon>Nocardia</taxon>
    </lineage>
</organism>
<reference evidence="2 3" key="1">
    <citation type="submission" date="2018-07" db="EMBL/GenBank/DDBJ databases">
        <title>Genomic Encyclopedia of Type Strains, Phase IV (KMG-IV): sequencing the most valuable type-strain genomes for metagenomic binning, comparative biology and taxonomic classification.</title>
        <authorList>
            <person name="Goeker M."/>
        </authorList>
    </citation>
    <scope>NUCLEOTIDE SEQUENCE [LARGE SCALE GENOMIC DNA]</scope>
    <source>
        <strain evidence="2 3">DSM 44290</strain>
    </source>
</reference>
<sequence>MTLHMTEWLMISDRTPEQAFRIPGAHEQCWRLSWLPDRPLTAAQARAGMELDELLSDPSGVDHQEMLDMIETRARLSGIAYADAVVALVRRSAARTRRHLGGRTAREAGEVAASPAPGPRA</sequence>
<proteinExistence type="predicted"/>
<name>A0A370HZQ2_9NOCA</name>
<dbReference type="Proteomes" id="UP000254869">
    <property type="component" value="Unassembled WGS sequence"/>
</dbReference>
<keyword evidence="3" id="KW-1185">Reference proteome</keyword>
<dbReference type="STRING" id="1210086.GCA_001613105_07135"/>
<dbReference type="AlphaFoldDB" id="A0A370HZQ2"/>
<comment type="caution">
    <text evidence="2">The sequence shown here is derived from an EMBL/GenBank/DDBJ whole genome shotgun (WGS) entry which is preliminary data.</text>
</comment>
<accession>A0A370HZQ2</accession>
<gene>
    <name evidence="2" type="ORF">DFR76_110118</name>
</gene>